<organism evidence="2 3">
    <name type="scientific">Paenibacillus motobuensis</name>
    <dbReference type="NCBI Taxonomy" id="295324"/>
    <lineage>
        <taxon>Bacteria</taxon>
        <taxon>Bacillati</taxon>
        <taxon>Bacillota</taxon>
        <taxon>Bacilli</taxon>
        <taxon>Bacillales</taxon>
        <taxon>Paenibacillaceae</taxon>
        <taxon>Paenibacillus</taxon>
    </lineage>
</organism>
<dbReference type="SUPFAM" id="SSF48208">
    <property type="entry name" value="Six-hairpin glycosidases"/>
    <property type="match status" value="1"/>
</dbReference>
<name>A0ABP3IM24_9BACL</name>
<dbReference type="RefSeq" id="WP_343865259.1">
    <property type="nucleotide sequence ID" value="NZ_BAAACX010000026.1"/>
</dbReference>
<proteinExistence type="predicted"/>
<dbReference type="Proteomes" id="UP001500340">
    <property type="component" value="Unassembled WGS sequence"/>
</dbReference>
<evidence type="ECO:0000256" key="1">
    <source>
        <dbReference type="SAM" id="SignalP"/>
    </source>
</evidence>
<evidence type="ECO:0000313" key="2">
    <source>
        <dbReference type="EMBL" id="GAA0410307.1"/>
    </source>
</evidence>
<reference evidence="3" key="1">
    <citation type="journal article" date="2019" name="Int. J. Syst. Evol. Microbiol.">
        <title>The Global Catalogue of Microorganisms (GCM) 10K type strain sequencing project: providing services to taxonomists for standard genome sequencing and annotation.</title>
        <authorList>
            <consortium name="The Broad Institute Genomics Platform"/>
            <consortium name="The Broad Institute Genome Sequencing Center for Infectious Disease"/>
            <person name="Wu L."/>
            <person name="Ma J."/>
        </authorList>
    </citation>
    <scope>NUCLEOTIDE SEQUENCE [LARGE SCALE GENOMIC DNA]</scope>
    <source>
        <strain evidence="3">JCM 12774</strain>
    </source>
</reference>
<keyword evidence="1" id="KW-0732">Signal</keyword>
<dbReference type="InterPro" id="IPR008928">
    <property type="entry name" value="6-hairpin_glycosidase_sf"/>
</dbReference>
<accession>A0ABP3IM24</accession>
<sequence length="389" mass="44832">MKKFRTCMLSLIVLLSVITACGNMPLQQGQIEPVERTQPAPMDAAYKERLKLYRERTEQFLLSELYGPDGVYTNYLDTNETDTAASGHEVLSESAGLMMRYYVLMNRKADFQAEWERAKRVFELPSGFSYRYSPKRNEKYTINAAVDDLRIIRALYEAGDRLAPEYTELADTYGKLFYRFNIKDNRLYDFYDEKYKVNNNFVTLCYIDLKTLQRLPIPTEQRAVLIQNMQTILENGYLSDAFPFYETRYEYDTESYHSEGINTVESLLTILSLAEAGLERPESIAYLKEQVRSGALYGQYDQQGKPLNQIQSTAIYAIAAMIGSIAGDEELYRDSIKRMEKYQVQDKTSPLYGGFGDPETKQAYSFDNLMALLAYAHQNRVFADMKAGE</sequence>
<dbReference type="PROSITE" id="PS51257">
    <property type="entry name" value="PROKAR_LIPOPROTEIN"/>
    <property type="match status" value="1"/>
</dbReference>
<feature type="chain" id="PRO_5045555052" description="Glycosyl hydrolase" evidence="1">
    <location>
        <begin position="23"/>
        <end position="389"/>
    </location>
</feature>
<dbReference type="InterPro" id="IPR012341">
    <property type="entry name" value="6hp_glycosidase-like_sf"/>
</dbReference>
<dbReference type="EMBL" id="BAAACX010000026">
    <property type="protein sequence ID" value="GAA0410307.1"/>
    <property type="molecule type" value="Genomic_DNA"/>
</dbReference>
<gene>
    <name evidence="2" type="ORF">GCM10008933_45660</name>
</gene>
<feature type="signal peptide" evidence="1">
    <location>
        <begin position="1"/>
        <end position="22"/>
    </location>
</feature>
<protein>
    <recommendedName>
        <fullName evidence="4">Glycosyl hydrolase</fullName>
    </recommendedName>
</protein>
<dbReference type="Gene3D" id="1.50.10.10">
    <property type="match status" value="1"/>
</dbReference>
<keyword evidence="3" id="KW-1185">Reference proteome</keyword>
<comment type="caution">
    <text evidence="2">The sequence shown here is derived from an EMBL/GenBank/DDBJ whole genome shotgun (WGS) entry which is preliminary data.</text>
</comment>
<evidence type="ECO:0008006" key="4">
    <source>
        <dbReference type="Google" id="ProtNLM"/>
    </source>
</evidence>
<evidence type="ECO:0000313" key="3">
    <source>
        <dbReference type="Proteomes" id="UP001500340"/>
    </source>
</evidence>